<dbReference type="AlphaFoldDB" id="R0L503"/>
<dbReference type="EMBL" id="KB743176">
    <property type="protein sequence ID" value="EOB00684.1"/>
    <property type="molecule type" value="Genomic_DNA"/>
</dbReference>
<protein>
    <submittedName>
        <fullName evidence="2">Uncharacterized protein</fullName>
    </submittedName>
</protein>
<sequence length="493" mass="54949">MRGRCNRETGTVTSLRTCVLAPKLKTTQSSGFASSRTEVKVQNTSECKLPVTEPAASTCPQVGPRNPTDLWLDGASCGSSPLTSKRSPPHTYEICAARGKHLSFQVSLKAFSVQAVTRPQKARQQYEPRGDAAQNSAGTAAYEQKLTTPQRLLMQHTNGKRGSCWHIPVSGALLHRPLLKTSGGRPRTTKKQYPDSPLTQTVAHSKKSLPEYPLIATRFHALLCACFITKSCSLHVQASWTLMGMQQKPSVSFYQSFVVHEQTATPSGGLTLSYKRVEHSPSQLPCPVEEGSALKFSQAPGSRLQWLNSEESRGPRAQAESLWKEVRRAEGQICQKSLPMFREKPVKVNVKAGPGHQEQMSPELQQRAHLWAVKPPRTKEWVLQSLRANHKPKTLAKSWRFEAEIRHLLFKTHRWQFVSRNTGGEERNAWVAAVSPQGEACCIPGCWEPGKRLPRAERGRQPSPRPAAGREWIKTCIKQRICSEQSYENRPAS</sequence>
<name>R0L503_ANAPL</name>
<evidence type="ECO:0000256" key="1">
    <source>
        <dbReference type="SAM" id="MobiDB-lite"/>
    </source>
</evidence>
<reference evidence="3" key="1">
    <citation type="journal article" date="2013" name="Nat. Genet.">
        <title>The duck genome and transcriptome provide insight into an avian influenza virus reservoir species.</title>
        <authorList>
            <person name="Huang Y."/>
            <person name="Li Y."/>
            <person name="Burt D.W."/>
            <person name="Chen H."/>
            <person name="Zhang Y."/>
            <person name="Qian W."/>
            <person name="Kim H."/>
            <person name="Gan S."/>
            <person name="Zhao Y."/>
            <person name="Li J."/>
            <person name="Yi K."/>
            <person name="Feng H."/>
            <person name="Zhu P."/>
            <person name="Li B."/>
            <person name="Liu Q."/>
            <person name="Fairley S."/>
            <person name="Magor K.E."/>
            <person name="Du Z."/>
            <person name="Hu X."/>
            <person name="Goodman L."/>
            <person name="Tafer H."/>
            <person name="Vignal A."/>
            <person name="Lee T."/>
            <person name="Kim K.W."/>
            <person name="Sheng Z."/>
            <person name="An Y."/>
            <person name="Searle S."/>
            <person name="Herrero J."/>
            <person name="Groenen M.A."/>
            <person name="Crooijmans R.P."/>
            <person name="Faraut T."/>
            <person name="Cai Q."/>
            <person name="Webster R.G."/>
            <person name="Aldridge J.R."/>
            <person name="Warren W.C."/>
            <person name="Bartschat S."/>
            <person name="Kehr S."/>
            <person name="Marz M."/>
            <person name="Stadler P.F."/>
            <person name="Smith J."/>
            <person name="Kraus R.H."/>
            <person name="Zhao Y."/>
            <person name="Ren L."/>
            <person name="Fei J."/>
            <person name="Morisson M."/>
            <person name="Kaiser P."/>
            <person name="Griffin D.K."/>
            <person name="Rao M."/>
            <person name="Pitel F."/>
            <person name="Wang J."/>
            <person name="Li N."/>
        </authorList>
    </citation>
    <scope>NUCLEOTIDE SEQUENCE [LARGE SCALE GENOMIC DNA]</scope>
</reference>
<evidence type="ECO:0000313" key="2">
    <source>
        <dbReference type="EMBL" id="EOB00684.1"/>
    </source>
</evidence>
<proteinExistence type="predicted"/>
<gene>
    <name evidence="2" type="ORF">Anapl_02497</name>
</gene>
<dbReference type="Proteomes" id="UP000296049">
    <property type="component" value="Unassembled WGS sequence"/>
</dbReference>
<accession>R0L503</accession>
<feature type="region of interest" description="Disordered" evidence="1">
    <location>
        <begin position="178"/>
        <end position="198"/>
    </location>
</feature>
<keyword evidence="3" id="KW-1185">Reference proteome</keyword>
<evidence type="ECO:0000313" key="3">
    <source>
        <dbReference type="Proteomes" id="UP000296049"/>
    </source>
</evidence>
<feature type="region of interest" description="Disordered" evidence="1">
    <location>
        <begin position="118"/>
        <end position="138"/>
    </location>
</feature>
<organism evidence="2 3">
    <name type="scientific">Anas platyrhynchos</name>
    <name type="common">Mallard</name>
    <name type="synonym">Anas boschas</name>
    <dbReference type="NCBI Taxonomy" id="8839"/>
    <lineage>
        <taxon>Eukaryota</taxon>
        <taxon>Metazoa</taxon>
        <taxon>Chordata</taxon>
        <taxon>Craniata</taxon>
        <taxon>Vertebrata</taxon>
        <taxon>Euteleostomi</taxon>
        <taxon>Archelosauria</taxon>
        <taxon>Archosauria</taxon>
        <taxon>Dinosauria</taxon>
        <taxon>Saurischia</taxon>
        <taxon>Theropoda</taxon>
        <taxon>Coelurosauria</taxon>
        <taxon>Aves</taxon>
        <taxon>Neognathae</taxon>
        <taxon>Galloanserae</taxon>
        <taxon>Anseriformes</taxon>
        <taxon>Anatidae</taxon>
        <taxon>Anatinae</taxon>
        <taxon>Anas</taxon>
    </lineage>
</organism>